<feature type="compositionally biased region" description="Low complexity" evidence="1">
    <location>
        <begin position="1"/>
        <end position="11"/>
    </location>
</feature>
<feature type="compositionally biased region" description="Basic and acidic residues" evidence="1">
    <location>
        <begin position="87"/>
        <end position="103"/>
    </location>
</feature>
<proteinExistence type="predicted"/>
<evidence type="ECO:0000256" key="1">
    <source>
        <dbReference type="SAM" id="MobiDB-lite"/>
    </source>
</evidence>
<comment type="caution">
    <text evidence="3">The sequence shown here is derived from an EMBL/GenBank/DDBJ whole genome shotgun (WGS) entry which is preliminary data.</text>
</comment>
<dbReference type="AlphaFoldDB" id="A0A538SYJ5"/>
<evidence type="ECO:0000259" key="2">
    <source>
        <dbReference type="Pfam" id="PF03413"/>
    </source>
</evidence>
<feature type="domain" description="PepSY" evidence="2">
    <location>
        <begin position="23"/>
        <end position="83"/>
    </location>
</feature>
<name>A0A538SYJ5_UNCEI</name>
<sequence length="103" mass="11219">MTSTTPAMAATAKKHHARAARPKISYKDARTTAMAKVPGGKIVKHELEQEQGKLVYSFDIRVPGKSGVEEVMVDANTGEVVSQTHETAAKERQEAKQEKSETP</sequence>
<accession>A0A538SYJ5</accession>
<dbReference type="Gene3D" id="3.10.450.40">
    <property type="match status" value="1"/>
</dbReference>
<dbReference type="Pfam" id="PF03413">
    <property type="entry name" value="PepSY"/>
    <property type="match status" value="1"/>
</dbReference>
<feature type="region of interest" description="Disordered" evidence="1">
    <location>
        <begin position="78"/>
        <end position="103"/>
    </location>
</feature>
<feature type="compositionally biased region" description="Basic residues" evidence="1">
    <location>
        <begin position="12"/>
        <end position="21"/>
    </location>
</feature>
<dbReference type="Proteomes" id="UP000320913">
    <property type="component" value="Unassembled WGS sequence"/>
</dbReference>
<gene>
    <name evidence="3" type="ORF">E6K75_08560</name>
</gene>
<protein>
    <submittedName>
        <fullName evidence="3">PepSY domain-containing protein</fullName>
    </submittedName>
</protein>
<feature type="region of interest" description="Disordered" evidence="1">
    <location>
        <begin position="1"/>
        <end position="27"/>
    </location>
</feature>
<evidence type="ECO:0000313" key="3">
    <source>
        <dbReference type="EMBL" id="TMQ56463.1"/>
    </source>
</evidence>
<dbReference type="InterPro" id="IPR025711">
    <property type="entry name" value="PepSY"/>
</dbReference>
<reference evidence="3 4" key="1">
    <citation type="journal article" date="2019" name="Nat. Microbiol.">
        <title>Mediterranean grassland soil C-N compound turnover is dependent on rainfall and depth, and is mediated by genomically divergent microorganisms.</title>
        <authorList>
            <person name="Diamond S."/>
            <person name="Andeer P.F."/>
            <person name="Li Z."/>
            <person name="Crits-Christoph A."/>
            <person name="Burstein D."/>
            <person name="Anantharaman K."/>
            <person name="Lane K.R."/>
            <person name="Thomas B.C."/>
            <person name="Pan C."/>
            <person name="Northen T.R."/>
            <person name="Banfield J.F."/>
        </authorList>
    </citation>
    <scope>NUCLEOTIDE SEQUENCE [LARGE SCALE GENOMIC DNA]</scope>
    <source>
        <strain evidence="3">WS_5</strain>
    </source>
</reference>
<evidence type="ECO:0000313" key="4">
    <source>
        <dbReference type="Proteomes" id="UP000320913"/>
    </source>
</evidence>
<dbReference type="EMBL" id="VBOV01000213">
    <property type="protein sequence ID" value="TMQ56463.1"/>
    <property type="molecule type" value="Genomic_DNA"/>
</dbReference>
<organism evidence="3 4">
    <name type="scientific">Eiseniibacteriota bacterium</name>
    <dbReference type="NCBI Taxonomy" id="2212470"/>
    <lineage>
        <taxon>Bacteria</taxon>
        <taxon>Candidatus Eiseniibacteriota</taxon>
    </lineage>
</organism>